<dbReference type="OrthoDB" id="3687641at2759"/>
<protein>
    <submittedName>
        <fullName evidence="1">Uncharacterized protein</fullName>
    </submittedName>
</protein>
<dbReference type="EMBL" id="QVQW01000121">
    <property type="protein sequence ID" value="RKU40097.1"/>
    <property type="molecule type" value="Genomic_DNA"/>
</dbReference>
<evidence type="ECO:0000313" key="2">
    <source>
        <dbReference type="Proteomes" id="UP000275385"/>
    </source>
</evidence>
<dbReference type="AlphaFoldDB" id="A0A420XWS0"/>
<keyword evidence="2" id="KW-1185">Reference proteome</keyword>
<name>A0A420XWS0_9PEZI</name>
<comment type="caution">
    <text evidence="1">The sequence shown here is derived from an EMBL/GenBank/DDBJ whole genome shotgun (WGS) entry which is preliminary data.</text>
</comment>
<dbReference type="Proteomes" id="UP000275385">
    <property type="component" value="Unassembled WGS sequence"/>
</dbReference>
<reference evidence="1 2" key="1">
    <citation type="submission" date="2018-08" db="EMBL/GenBank/DDBJ databases">
        <title>Draft genome of the lignicolous fungus Coniochaeta pulveracea.</title>
        <authorList>
            <person name="Borstlap C.J."/>
            <person name="De Witt R.N."/>
            <person name="Botha A."/>
            <person name="Volschenk H."/>
        </authorList>
    </citation>
    <scope>NUCLEOTIDE SEQUENCE [LARGE SCALE GENOMIC DNA]</scope>
    <source>
        <strain evidence="1 2">CAB683</strain>
    </source>
</reference>
<sequence length="84" mass="9635">MKGLFAVAVCMAFMAYSVLLVTMTSTYWKKERLHGANVIDTPLRKYIEYQPKIFNMTETSKCLPLTRRALDGRNRVSDLRTATT</sequence>
<gene>
    <name evidence="1" type="ORF">DL546_000410</name>
</gene>
<proteinExistence type="predicted"/>
<evidence type="ECO:0000313" key="1">
    <source>
        <dbReference type="EMBL" id="RKU40097.1"/>
    </source>
</evidence>
<organism evidence="1 2">
    <name type="scientific">Coniochaeta pulveracea</name>
    <dbReference type="NCBI Taxonomy" id="177199"/>
    <lineage>
        <taxon>Eukaryota</taxon>
        <taxon>Fungi</taxon>
        <taxon>Dikarya</taxon>
        <taxon>Ascomycota</taxon>
        <taxon>Pezizomycotina</taxon>
        <taxon>Sordariomycetes</taxon>
        <taxon>Sordariomycetidae</taxon>
        <taxon>Coniochaetales</taxon>
        <taxon>Coniochaetaceae</taxon>
        <taxon>Coniochaeta</taxon>
    </lineage>
</organism>
<accession>A0A420XWS0</accession>